<dbReference type="EMBL" id="AACB03000003">
    <property type="protein sequence ID" value="KAE8303234.1"/>
    <property type="molecule type" value="Genomic_DNA"/>
</dbReference>
<evidence type="ECO:0000256" key="1">
    <source>
        <dbReference type="SAM" id="Coils"/>
    </source>
</evidence>
<dbReference type="HOGENOM" id="CLU_742798_0_0_1"/>
<name>A8B3T8_GIAIC</name>
<gene>
    <name evidence="3" type="ORF">GL50803_0016758</name>
</gene>
<dbReference type="VEuPathDB" id="GiardiaDB:GL50803_16758"/>
<dbReference type="KEGG" id="gla:GL50803_0016758"/>
<keyword evidence="1" id="KW-0175">Coiled coil</keyword>
<evidence type="ECO:0000313" key="3">
    <source>
        <dbReference type="EMBL" id="KAE8303234.1"/>
    </source>
</evidence>
<feature type="coiled-coil region" evidence="1">
    <location>
        <begin position="220"/>
        <end position="247"/>
    </location>
</feature>
<dbReference type="Proteomes" id="UP000001548">
    <property type="component" value="Unassembled WGS sequence"/>
</dbReference>
<reference evidence="3 4" key="1">
    <citation type="journal article" date="2007" name="Science">
        <title>Genomic minimalism in the early diverging intestinal parasite Giardia lamblia.</title>
        <authorList>
            <person name="Morrison H.G."/>
            <person name="McArthur A.G."/>
            <person name="Gillin F.D."/>
            <person name="Aley S.B."/>
            <person name="Adam R.D."/>
            <person name="Olsen G.J."/>
            <person name="Best A.A."/>
            <person name="Cande W.Z."/>
            <person name="Chen F."/>
            <person name="Cipriano M.J."/>
            <person name="Davids B.J."/>
            <person name="Dawson S.C."/>
            <person name="Elmendorf H.G."/>
            <person name="Hehl A.B."/>
            <person name="Holder M.E."/>
            <person name="Huse S.M."/>
            <person name="Kim U.U."/>
            <person name="Lasek-Nesselquist E."/>
            <person name="Manning G."/>
            <person name="Nigam A."/>
            <person name="Nixon J.E."/>
            <person name="Palm D."/>
            <person name="Passamaneck N.E."/>
            <person name="Prabhu A."/>
            <person name="Reich C.I."/>
            <person name="Reiner D.S."/>
            <person name="Samuelson J."/>
            <person name="Svard S.G."/>
            <person name="Sogin M.L."/>
        </authorList>
    </citation>
    <scope>NUCLEOTIDE SEQUENCE [LARGE SCALE GENOMIC DNA]</scope>
    <source>
        <strain evidence="3 4">WB C6</strain>
    </source>
</reference>
<evidence type="ECO:0000256" key="2">
    <source>
        <dbReference type="SAM" id="MobiDB-lite"/>
    </source>
</evidence>
<proteinExistence type="predicted"/>
<protein>
    <submittedName>
        <fullName evidence="3">Uncharacterized protein</fullName>
    </submittedName>
</protein>
<organism evidence="3 4">
    <name type="scientific">Giardia intestinalis (strain ATCC 50803 / WB clone C6)</name>
    <name type="common">Giardia lamblia</name>
    <dbReference type="NCBI Taxonomy" id="184922"/>
    <lineage>
        <taxon>Eukaryota</taxon>
        <taxon>Metamonada</taxon>
        <taxon>Diplomonadida</taxon>
        <taxon>Hexamitidae</taxon>
        <taxon>Giardiinae</taxon>
        <taxon>Giardia</taxon>
    </lineage>
</organism>
<feature type="region of interest" description="Disordered" evidence="2">
    <location>
        <begin position="302"/>
        <end position="346"/>
    </location>
</feature>
<feature type="compositionally biased region" description="Basic and acidic residues" evidence="2">
    <location>
        <begin position="326"/>
        <end position="337"/>
    </location>
</feature>
<dbReference type="GeneID" id="5703238"/>
<evidence type="ECO:0000313" key="4">
    <source>
        <dbReference type="Proteomes" id="UP000001548"/>
    </source>
</evidence>
<dbReference type="OMA" id="WIFYWAD"/>
<comment type="caution">
    <text evidence="3">The sequence shown here is derived from an EMBL/GenBank/DDBJ whole genome shotgun (WGS) entry which is preliminary data.</text>
</comment>
<keyword evidence="4" id="KW-1185">Reference proteome</keyword>
<dbReference type="AlphaFoldDB" id="A8B3T8"/>
<dbReference type="RefSeq" id="XP_001710309.1">
    <property type="nucleotide sequence ID" value="XM_001710257.1"/>
</dbReference>
<accession>A8B3T8</accession>
<sequence>MGNICSSMEEEYYTELRKGVGNDLVKELQYDFASVNFLETFYPQMVAQDFWSIVRQRSKCKEGDKDARVSYSSLRRYLRKTYNMVTDTDVDTLYRIVLPNVRRSRAAIEDLKSEKVDILTFMRISYLFYRFYDILHDPQIWIFYWADTFYTGYASLMTVQALTAFTYQLDKKDMRYLFRVIQNSAGWMGIDQWPILSEGLESLEKVSRSTQVYANQEKRAVVFKRNREKAMADKNSLEKEVERATEVQNEGAATDSIPEQQGNTAFFSRKNLDILNKRALLLAQGVNEIDVMRLLKMSTSQTSAHSPNVPAPPAMASHGDMWGSSKDSKVPSTHEKLAGAPESEADKAVVEAEVVGVARLVLTPIREDASSET</sequence>